<dbReference type="InterPro" id="IPR051127">
    <property type="entry name" value="Fungal_SecMet_Regulators"/>
</dbReference>
<gene>
    <name evidence="7" type="ORF">B0T11DRAFT_321207</name>
</gene>
<protein>
    <recommendedName>
        <fullName evidence="6">Zn(2)-C6 fungal-type domain-containing protein</fullName>
    </recommendedName>
</protein>
<feature type="region of interest" description="Disordered" evidence="5">
    <location>
        <begin position="153"/>
        <end position="201"/>
    </location>
</feature>
<dbReference type="GO" id="GO:0008270">
    <property type="term" value="F:zinc ion binding"/>
    <property type="evidence" value="ECO:0007669"/>
    <property type="project" value="InterPro"/>
</dbReference>
<name>A0A8K0TDP6_9PEZI</name>
<dbReference type="Gene3D" id="4.10.240.10">
    <property type="entry name" value="Zn(2)-C6 fungal-type DNA-binding domain"/>
    <property type="match status" value="1"/>
</dbReference>
<dbReference type="PANTHER" id="PTHR47424">
    <property type="entry name" value="REGULATORY PROTEIN GAL4"/>
    <property type="match status" value="1"/>
</dbReference>
<evidence type="ECO:0000256" key="5">
    <source>
        <dbReference type="SAM" id="MobiDB-lite"/>
    </source>
</evidence>
<evidence type="ECO:0000259" key="6">
    <source>
        <dbReference type="PROSITE" id="PS50048"/>
    </source>
</evidence>
<dbReference type="OrthoDB" id="2123952at2759"/>
<dbReference type="Proteomes" id="UP000813385">
    <property type="component" value="Unassembled WGS sequence"/>
</dbReference>
<feature type="compositionally biased region" description="Basic and acidic residues" evidence="5">
    <location>
        <begin position="92"/>
        <end position="107"/>
    </location>
</feature>
<keyword evidence="4" id="KW-0539">Nucleus</keyword>
<keyword evidence="3" id="KW-0804">Transcription</keyword>
<evidence type="ECO:0000313" key="8">
    <source>
        <dbReference type="Proteomes" id="UP000813385"/>
    </source>
</evidence>
<dbReference type="InterPro" id="IPR007219">
    <property type="entry name" value="XnlR_reg_dom"/>
</dbReference>
<evidence type="ECO:0000256" key="2">
    <source>
        <dbReference type="ARBA" id="ARBA00023015"/>
    </source>
</evidence>
<evidence type="ECO:0000256" key="3">
    <source>
        <dbReference type="ARBA" id="ARBA00023163"/>
    </source>
</evidence>
<dbReference type="GO" id="GO:0006351">
    <property type="term" value="P:DNA-templated transcription"/>
    <property type="evidence" value="ECO:0007669"/>
    <property type="project" value="InterPro"/>
</dbReference>
<organism evidence="7 8">
    <name type="scientific">Plectosphaerella cucumerina</name>
    <dbReference type="NCBI Taxonomy" id="40658"/>
    <lineage>
        <taxon>Eukaryota</taxon>
        <taxon>Fungi</taxon>
        <taxon>Dikarya</taxon>
        <taxon>Ascomycota</taxon>
        <taxon>Pezizomycotina</taxon>
        <taxon>Sordariomycetes</taxon>
        <taxon>Hypocreomycetidae</taxon>
        <taxon>Glomerellales</taxon>
        <taxon>Plectosphaerellaceae</taxon>
        <taxon>Plectosphaerella</taxon>
    </lineage>
</organism>
<dbReference type="PROSITE" id="PS00463">
    <property type="entry name" value="ZN2_CY6_FUNGAL_1"/>
    <property type="match status" value="1"/>
</dbReference>
<dbReference type="GO" id="GO:0000978">
    <property type="term" value="F:RNA polymerase II cis-regulatory region sequence-specific DNA binding"/>
    <property type="evidence" value="ECO:0007669"/>
    <property type="project" value="TreeGrafter"/>
</dbReference>
<evidence type="ECO:0000256" key="4">
    <source>
        <dbReference type="ARBA" id="ARBA00023242"/>
    </source>
</evidence>
<dbReference type="PANTHER" id="PTHR47424:SF5">
    <property type="entry name" value="ZN(II)2CYS6 TRANSCRIPTION FACTOR (EUROFUNG)"/>
    <property type="match status" value="1"/>
</dbReference>
<dbReference type="Pfam" id="PF00172">
    <property type="entry name" value="Zn_clus"/>
    <property type="match status" value="1"/>
</dbReference>
<sequence>MYNDLTRFTNDRKRPSAPAGADLTKKRAPYASRACGACRRRKGRCSGDHPCSYCVSRSLQCDGGGLVYGESSDVGEASQGGRPATPAPTSTSRDERELPATRPRGETEDSSENSEARMLASLGAVVADLQEQVGTLASRMNYVEKNGSPCHADTSISNSNSSGNFNTMSTTGESGSSLLLSGTQSKRPTQRRRFCGPTSPDYSLNIAQIRLQQGDANGRPARPRVPSIDDNQSDDDEGSDDLDEDDNPGLVRVSVRTLEMLTGFRRLLSKHESLRLVYTYQEVYGGFHPMLDLEVLTKQVEDWYDQTPGASSYPPPGNFPVRVPTDESSLLTINLIFAIALCAESTSDVDMAKVIYAYCREAINRKMLSPAPKIENAAIALLVGTYHFFRNDARFAWRMCGIAGNMLLELGLHSHEVPDHILSSDQERTRVIAIICTTIVLDRQWSAATGLPTHFRESHFHHAMKSSVESPYLKAMVAFIAVSDKFTSPIARITATSQPYEEDDNFTILNFQIEQWRKNAIGSYDLAQHGTWRTTPIGRIPSWAILLNLRANAAHSMLLRPFFFANKPTAVSRKKIEPALLLVSDTISIISKLDQSTDIYRKQQPFYIHLLVSACALLSLVIAHVAQHHAALAPDLPDDFAESVSKSFRKALALATAYNQKSRASPWHSPSRRSCLHINSG</sequence>
<evidence type="ECO:0000256" key="1">
    <source>
        <dbReference type="ARBA" id="ARBA00022723"/>
    </source>
</evidence>
<dbReference type="PROSITE" id="PS50048">
    <property type="entry name" value="ZN2_CY6_FUNGAL_2"/>
    <property type="match status" value="1"/>
</dbReference>
<dbReference type="GO" id="GO:0005634">
    <property type="term" value="C:nucleus"/>
    <property type="evidence" value="ECO:0007669"/>
    <property type="project" value="TreeGrafter"/>
</dbReference>
<dbReference type="CDD" id="cd00067">
    <property type="entry name" value="GAL4"/>
    <property type="match status" value="1"/>
</dbReference>
<feature type="region of interest" description="Disordered" evidence="5">
    <location>
        <begin position="1"/>
        <end position="47"/>
    </location>
</feature>
<dbReference type="SMART" id="SM00906">
    <property type="entry name" value="Fungal_trans"/>
    <property type="match status" value="1"/>
</dbReference>
<keyword evidence="1" id="KW-0479">Metal-binding</keyword>
<dbReference type="CDD" id="cd12148">
    <property type="entry name" value="fungal_TF_MHR"/>
    <property type="match status" value="1"/>
</dbReference>
<feature type="region of interest" description="Disordered" evidence="5">
    <location>
        <begin position="214"/>
        <end position="248"/>
    </location>
</feature>
<dbReference type="SMART" id="SM00066">
    <property type="entry name" value="GAL4"/>
    <property type="match status" value="1"/>
</dbReference>
<dbReference type="SUPFAM" id="SSF57701">
    <property type="entry name" value="Zn2/Cys6 DNA-binding domain"/>
    <property type="match status" value="1"/>
</dbReference>
<feature type="region of interest" description="Disordered" evidence="5">
    <location>
        <begin position="72"/>
        <end position="115"/>
    </location>
</feature>
<dbReference type="GO" id="GO:0000435">
    <property type="term" value="P:positive regulation of transcription from RNA polymerase II promoter by galactose"/>
    <property type="evidence" value="ECO:0007669"/>
    <property type="project" value="TreeGrafter"/>
</dbReference>
<feature type="compositionally biased region" description="Acidic residues" evidence="5">
    <location>
        <begin position="231"/>
        <end position="247"/>
    </location>
</feature>
<dbReference type="EMBL" id="JAGPXD010000005">
    <property type="protein sequence ID" value="KAH7354504.1"/>
    <property type="molecule type" value="Genomic_DNA"/>
</dbReference>
<evidence type="ECO:0000313" key="7">
    <source>
        <dbReference type="EMBL" id="KAH7354504.1"/>
    </source>
</evidence>
<dbReference type="InterPro" id="IPR036864">
    <property type="entry name" value="Zn2-C6_fun-type_DNA-bd_sf"/>
</dbReference>
<dbReference type="GO" id="GO:0000981">
    <property type="term" value="F:DNA-binding transcription factor activity, RNA polymerase II-specific"/>
    <property type="evidence" value="ECO:0007669"/>
    <property type="project" value="InterPro"/>
</dbReference>
<keyword evidence="8" id="KW-1185">Reference proteome</keyword>
<comment type="caution">
    <text evidence="7">The sequence shown here is derived from an EMBL/GenBank/DDBJ whole genome shotgun (WGS) entry which is preliminary data.</text>
</comment>
<proteinExistence type="predicted"/>
<dbReference type="InterPro" id="IPR001138">
    <property type="entry name" value="Zn2Cys6_DnaBD"/>
</dbReference>
<reference evidence="7" key="1">
    <citation type="journal article" date="2021" name="Nat. Commun.">
        <title>Genetic determinants of endophytism in the Arabidopsis root mycobiome.</title>
        <authorList>
            <person name="Mesny F."/>
            <person name="Miyauchi S."/>
            <person name="Thiergart T."/>
            <person name="Pickel B."/>
            <person name="Atanasova L."/>
            <person name="Karlsson M."/>
            <person name="Huettel B."/>
            <person name="Barry K.W."/>
            <person name="Haridas S."/>
            <person name="Chen C."/>
            <person name="Bauer D."/>
            <person name="Andreopoulos W."/>
            <person name="Pangilinan J."/>
            <person name="LaButti K."/>
            <person name="Riley R."/>
            <person name="Lipzen A."/>
            <person name="Clum A."/>
            <person name="Drula E."/>
            <person name="Henrissat B."/>
            <person name="Kohler A."/>
            <person name="Grigoriev I.V."/>
            <person name="Martin F.M."/>
            <person name="Hacquard S."/>
        </authorList>
    </citation>
    <scope>NUCLEOTIDE SEQUENCE</scope>
    <source>
        <strain evidence="7">MPI-CAGE-AT-0016</strain>
    </source>
</reference>
<feature type="compositionally biased region" description="Low complexity" evidence="5">
    <location>
        <begin position="154"/>
        <end position="185"/>
    </location>
</feature>
<feature type="domain" description="Zn(2)-C6 fungal-type" evidence="6">
    <location>
        <begin position="34"/>
        <end position="61"/>
    </location>
</feature>
<dbReference type="Pfam" id="PF04082">
    <property type="entry name" value="Fungal_trans"/>
    <property type="match status" value="1"/>
</dbReference>
<dbReference type="AlphaFoldDB" id="A0A8K0TDP6"/>
<keyword evidence="2" id="KW-0805">Transcription regulation</keyword>
<accession>A0A8K0TDP6</accession>